<proteinExistence type="predicted"/>
<dbReference type="InterPro" id="IPR000742">
    <property type="entry name" value="EGF"/>
</dbReference>
<keyword evidence="4 5" id="KW-1015">Disulfide bond</keyword>
<dbReference type="Proteomes" id="UP000001075">
    <property type="component" value="Unassembled WGS sequence"/>
</dbReference>
<dbReference type="InterPro" id="IPR009030">
    <property type="entry name" value="Growth_fac_rcpt_cys_sf"/>
</dbReference>
<keyword evidence="2" id="KW-0732">Signal</keyword>
<dbReference type="PROSITE" id="PS00022">
    <property type="entry name" value="EGF_1"/>
    <property type="match status" value="1"/>
</dbReference>
<dbReference type="PRINTS" id="PR00011">
    <property type="entry name" value="EGFLAMININ"/>
</dbReference>
<evidence type="ECO:0000259" key="7">
    <source>
        <dbReference type="PROSITE" id="PS50026"/>
    </source>
</evidence>
<dbReference type="AlphaFoldDB" id="G3HVY2"/>
<dbReference type="FunFam" id="2.170.300.10:FF:000041">
    <property type="entry name" value="Tyrosine protein kinase receptor tie-1, putative"/>
    <property type="match status" value="1"/>
</dbReference>
<feature type="disulfide bond" evidence="5">
    <location>
        <begin position="236"/>
        <end position="245"/>
    </location>
</feature>
<dbReference type="PANTHER" id="PTHR24035">
    <property type="entry name" value="MULTIPLE EPIDERMAL GROWTH FACTOR-LIKE DOMAINS PROTEIN"/>
    <property type="match status" value="1"/>
</dbReference>
<feature type="domain" description="EGF-like" evidence="7">
    <location>
        <begin position="211"/>
        <end position="246"/>
    </location>
</feature>
<evidence type="ECO:0000313" key="8">
    <source>
        <dbReference type="EMBL" id="EGW08001.1"/>
    </source>
</evidence>
<dbReference type="Pfam" id="PF00053">
    <property type="entry name" value="EGF_laminin"/>
    <property type="match status" value="2"/>
</dbReference>
<dbReference type="PROSITE" id="PS01186">
    <property type="entry name" value="EGF_2"/>
    <property type="match status" value="1"/>
</dbReference>
<evidence type="ECO:0000256" key="4">
    <source>
        <dbReference type="ARBA" id="ARBA00023157"/>
    </source>
</evidence>
<dbReference type="Pfam" id="PF07645">
    <property type="entry name" value="EGF_CA"/>
    <property type="match status" value="2"/>
</dbReference>
<dbReference type="PROSITE" id="PS01187">
    <property type="entry name" value="EGF_CA"/>
    <property type="match status" value="1"/>
</dbReference>
<dbReference type="InterPro" id="IPR018097">
    <property type="entry name" value="EGF_Ca-bd_CS"/>
</dbReference>
<reference evidence="9" key="1">
    <citation type="journal article" date="2011" name="Nat. Biotechnol.">
        <title>The genomic sequence of the Chinese hamster ovary (CHO)-K1 cell line.</title>
        <authorList>
            <person name="Xu X."/>
            <person name="Nagarajan H."/>
            <person name="Lewis N.E."/>
            <person name="Pan S."/>
            <person name="Cai Z."/>
            <person name="Liu X."/>
            <person name="Chen W."/>
            <person name="Xie M."/>
            <person name="Wang W."/>
            <person name="Hammond S."/>
            <person name="Andersen M.R."/>
            <person name="Neff N."/>
            <person name="Passarelli B."/>
            <person name="Koh W."/>
            <person name="Fan H.C."/>
            <person name="Wang J."/>
            <person name="Gui Y."/>
            <person name="Lee K.H."/>
            <person name="Betenbaugh M.J."/>
            <person name="Quake S.R."/>
            <person name="Famili I."/>
            <person name="Palsson B.O."/>
            <person name="Wang J."/>
        </authorList>
    </citation>
    <scope>NUCLEOTIDE SEQUENCE [LARGE SCALE GENOMIC DNA]</scope>
    <source>
        <strain evidence="9">CHO K1 cell line</strain>
    </source>
</reference>
<dbReference type="STRING" id="10029.G3HVY2"/>
<dbReference type="PANTHER" id="PTHR24035:SF109">
    <property type="entry name" value="PROTEIN DRAPER"/>
    <property type="match status" value="1"/>
</dbReference>
<organism evidence="8 9">
    <name type="scientific">Cricetulus griseus</name>
    <name type="common">Chinese hamster</name>
    <name type="synonym">Cricetulus barabensis griseus</name>
    <dbReference type="NCBI Taxonomy" id="10029"/>
    <lineage>
        <taxon>Eukaryota</taxon>
        <taxon>Metazoa</taxon>
        <taxon>Chordata</taxon>
        <taxon>Craniata</taxon>
        <taxon>Vertebrata</taxon>
        <taxon>Euteleostomi</taxon>
        <taxon>Mammalia</taxon>
        <taxon>Eutheria</taxon>
        <taxon>Euarchontoglires</taxon>
        <taxon>Glires</taxon>
        <taxon>Rodentia</taxon>
        <taxon>Myomorpha</taxon>
        <taxon>Muroidea</taxon>
        <taxon>Cricetidae</taxon>
        <taxon>Cricetinae</taxon>
        <taxon>Cricetulus</taxon>
    </lineage>
</organism>
<keyword evidence="3" id="KW-0677">Repeat</keyword>
<dbReference type="Gene3D" id="2.170.300.10">
    <property type="entry name" value="Tie2 ligand-binding domain superfamily"/>
    <property type="match status" value="1"/>
</dbReference>
<dbReference type="InterPro" id="IPR049883">
    <property type="entry name" value="NOTCH1_EGF-like"/>
</dbReference>
<dbReference type="CDD" id="cd00055">
    <property type="entry name" value="EGF_Lam"/>
    <property type="match status" value="1"/>
</dbReference>
<sequence>MSLVSLAKVQKPSPEPRKRSEVSLEGQFFETQLSHRDFDECESGDACCAQLCINYSGGYECGCQEGFQISLDGCGCDDVDECLDVSVDCGQLCINSVGTYDCACEEGYRIGSDGRTCLSLDDEQFEEEEEVLDILRFPGLLVQSSPQPLPYYAPSLTASYEDENNDEEDQEAEGEFQGLTALQRVGGCDGQDAPSTLTFPDLLTACSTDAKRRECRGICNCQNGGTCDPHTGQCQCPPGVYGKICEEGCLKGFFGKDCKRKCHCAKDGHCHRVYGACICDLGRYGRFCHLSCPRGTYGAGCSLECQCVEENTLDCSAKNGSCTCKSGYQGNRCQEGTIQ</sequence>
<dbReference type="InterPro" id="IPR052108">
    <property type="entry name" value="MEGF/SIB"/>
</dbReference>
<evidence type="ECO:0000313" key="9">
    <source>
        <dbReference type="Proteomes" id="UP000001075"/>
    </source>
</evidence>
<evidence type="ECO:0000256" key="5">
    <source>
        <dbReference type="PROSITE-ProRule" id="PRU00076"/>
    </source>
</evidence>
<feature type="region of interest" description="Disordered" evidence="6">
    <location>
        <begin position="1"/>
        <end position="21"/>
    </location>
</feature>
<protein>
    <submittedName>
        <fullName evidence="8">EGF-like domain-containing protein C3orf50-like</fullName>
    </submittedName>
</protein>
<dbReference type="InterPro" id="IPR002049">
    <property type="entry name" value="LE_dom"/>
</dbReference>
<comment type="caution">
    <text evidence="5">Lacks conserved residue(s) required for the propagation of feature annotation.</text>
</comment>
<dbReference type="SMART" id="SM00181">
    <property type="entry name" value="EGF"/>
    <property type="match status" value="4"/>
</dbReference>
<dbReference type="PROSITE" id="PS50026">
    <property type="entry name" value="EGF_3"/>
    <property type="match status" value="1"/>
</dbReference>
<gene>
    <name evidence="8" type="ORF">I79_015127</name>
</gene>
<dbReference type="InParanoid" id="G3HVY2"/>
<dbReference type="Gene3D" id="2.10.25.10">
    <property type="entry name" value="Laminin"/>
    <property type="match status" value="2"/>
</dbReference>
<evidence type="ECO:0000256" key="1">
    <source>
        <dbReference type="ARBA" id="ARBA00022536"/>
    </source>
</evidence>
<dbReference type="SMART" id="SM00180">
    <property type="entry name" value="EGF_Lam"/>
    <property type="match status" value="2"/>
</dbReference>
<dbReference type="SMART" id="SM00179">
    <property type="entry name" value="EGF_CA"/>
    <property type="match status" value="2"/>
</dbReference>
<dbReference type="InterPro" id="IPR001881">
    <property type="entry name" value="EGF-like_Ca-bd_dom"/>
</dbReference>
<name>G3HVY2_CRIGR</name>
<dbReference type="EMBL" id="JH000806">
    <property type="protein sequence ID" value="EGW08001.1"/>
    <property type="molecule type" value="Genomic_DNA"/>
</dbReference>
<evidence type="ECO:0000256" key="6">
    <source>
        <dbReference type="SAM" id="MobiDB-lite"/>
    </source>
</evidence>
<keyword evidence="1 5" id="KW-0245">EGF-like domain</keyword>
<accession>G3HVY2</accession>
<evidence type="ECO:0000256" key="2">
    <source>
        <dbReference type="ARBA" id="ARBA00022729"/>
    </source>
</evidence>
<dbReference type="SUPFAM" id="SSF57184">
    <property type="entry name" value="Growth factor receptor domain"/>
    <property type="match status" value="1"/>
</dbReference>
<dbReference type="GO" id="GO:0005509">
    <property type="term" value="F:calcium ion binding"/>
    <property type="evidence" value="ECO:0007669"/>
    <property type="project" value="InterPro"/>
</dbReference>
<evidence type="ECO:0000256" key="3">
    <source>
        <dbReference type="ARBA" id="ARBA00022737"/>
    </source>
</evidence>